<feature type="compositionally biased region" description="Polar residues" evidence="9">
    <location>
        <begin position="344"/>
        <end position="356"/>
    </location>
</feature>
<evidence type="ECO:0000256" key="6">
    <source>
        <dbReference type="ARBA" id="ARBA00023055"/>
    </source>
</evidence>
<feature type="compositionally biased region" description="Basic and acidic residues" evidence="9">
    <location>
        <begin position="228"/>
        <end position="240"/>
    </location>
</feature>
<feature type="compositionally biased region" description="Polar residues" evidence="9">
    <location>
        <begin position="272"/>
        <end position="284"/>
    </location>
</feature>
<dbReference type="GO" id="GO:0005789">
    <property type="term" value="C:endoplasmic reticulum membrane"/>
    <property type="evidence" value="ECO:0007669"/>
    <property type="project" value="UniProtKB-SubCell"/>
</dbReference>
<protein>
    <submittedName>
        <fullName evidence="12">Testis-expressed protein 2-like isoform X1</fullName>
    </submittedName>
</protein>
<evidence type="ECO:0000256" key="4">
    <source>
        <dbReference type="ARBA" id="ARBA00022824"/>
    </source>
</evidence>
<evidence type="ECO:0000313" key="11">
    <source>
        <dbReference type="Proteomes" id="UP000515158"/>
    </source>
</evidence>
<dbReference type="KEGG" id="tpal:117650060"/>
<dbReference type="GO" id="GO:0008289">
    <property type="term" value="F:lipid binding"/>
    <property type="evidence" value="ECO:0007669"/>
    <property type="project" value="UniProtKB-KW"/>
</dbReference>
<dbReference type="PROSITE" id="PS51847">
    <property type="entry name" value="SMP"/>
    <property type="match status" value="1"/>
</dbReference>
<gene>
    <name evidence="12" type="primary">LOC117650060</name>
</gene>
<keyword evidence="2" id="KW-0813">Transport</keyword>
<keyword evidence="8" id="KW-0472">Membrane</keyword>
<keyword evidence="3" id="KW-0812">Transmembrane</keyword>
<sequence>MSDRKRTASKVSLGMLKGKPMSTSVPTFRFHAGEDEIEQIYPEIEEETVEKENTSPSKNDTLSVTPPTAPPRSPKHGRLHHKTNSGVASGDVSPVHTSLSTGSLNKRSSSMDTGIVDTPGHNSGWGLFTDIRGKISRTVEEIKSDRQRGEAPKLNQSLKENTSFSDSEEASSSESNQVPSNNLSTSDSVSQLSGVSGLSSLSTTPTTPSTMPIGQKNNQSSGKWHYKFLGERNNDEEKPKTSRPTTPVKSMEDKGAAKSSRAGSVPLVHEGSSISPQKRATSLRSRFRPKMAELRNRRKKVSVDSRSNSSLSSALYAADGDETDDDVESGVEALEEPWEDASSIPRSSSAPLGTTLSNMHQGQEQIQELSFKCILFNHKFVILLACLLGVEWTISLSSVFVHILVGILLVLSVQEEKQTLLTPGPGIAGMHMGNKPFEIPDYRSLPVLQVPAAKEIFPTDSFQGWMNELNGTYDTKSYHISMTESVHVRLDGSCLALSHTRTKVSKRAMWNEAPIRSVQFTDERIFDIRGWQVKLLPEGITRRRQWSKKYPICLIKCDECDTLNQDDLSFSGEEQNLVKKDEKDSRQTRSSSCLTTAKFAKGSNSTDSLEVLLLSAEPQKETSKSEKKSHKSGNLEDTDKSYEDNKASKGKSDPTEKDISDIDDESFCVISSDMTSQNCLYLFARADREKEEWYRRLAEAVRENEIHSLPVTPQRSNAPTPTIGGELPQLTPEEALVTMGEYMRYMQQLYLEHKMYPPRNKHHPSVKEDKKAKEKDKDKEKEKDKDREKDKEKDKDHDRDHIESMIEEEEQKAVIHGLPMSWLNAIIGRICFDLLRSPLWRGRIHQRLQKKLSTLKLPYFMEALTITELDLGNTVPVFHRASQPSLDVRGLWVELDMTYQGNFRMTIESKLNLMKLKRSTPEDNISLVSSSSSSINLPEVYPILATSEISSSRSPVFDSDLDDSAESSSDDDTSSINTEDGSHRPSANASSKKAGKKILRMVDRIANSKYFQQATEMKYIKKAMEGVSNTRIMLSVELKGLVGTLAVNLPPPPSDRLWYGFHGNPKLWLSAHPTLGERQVNFYHISNWIEQKLCQEFQKILVLPNMDDIVIPVMNPHLPV</sequence>
<feature type="compositionally biased region" description="Low complexity" evidence="9">
    <location>
        <begin position="183"/>
        <end position="210"/>
    </location>
</feature>
<dbReference type="Proteomes" id="UP000515158">
    <property type="component" value="Unplaced"/>
</dbReference>
<evidence type="ECO:0000256" key="5">
    <source>
        <dbReference type="ARBA" id="ARBA00022989"/>
    </source>
</evidence>
<feature type="domain" description="SMP-LTD" evidence="10">
    <location>
        <begin position="816"/>
        <end position="1112"/>
    </location>
</feature>
<evidence type="ECO:0000259" key="10">
    <source>
        <dbReference type="PROSITE" id="PS51847"/>
    </source>
</evidence>
<evidence type="ECO:0000256" key="8">
    <source>
        <dbReference type="ARBA" id="ARBA00023136"/>
    </source>
</evidence>
<dbReference type="CDD" id="cd21675">
    <property type="entry name" value="SMP_TEX2"/>
    <property type="match status" value="1"/>
</dbReference>
<keyword evidence="11" id="KW-1185">Reference proteome</keyword>
<dbReference type="FunCoup" id="A0A6P8ZVQ7">
    <property type="interactions" value="560"/>
</dbReference>
<dbReference type="AlphaFoldDB" id="A0A6P8ZVQ7"/>
<feature type="compositionally biased region" description="Basic residues" evidence="9">
    <location>
        <begin position="73"/>
        <end position="83"/>
    </location>
</feature>
<dbReference type="InParanoid" id="A0A6P8ZVQ7"/>
<dbReference type="RefSeq" id="XP_034249229.1">
    <property type="nucleotide sequence ID" value="XM_034393338.1"/>
</dbReference>
<comment type="subcellular location">
    <subcellularLocation>
        <location evidence="1">Endoplasmic reticulum membrane</location>
    </subcellularLocation>
</comment>
<feature type="compositionally biased region" description="Polar residues" evidence="9">
    <location>
        <begin position="95"/>
        <end position="112"/>
    </location>
</feature>
<feature type="compositionally biased region" description="Basic and acidic residues" evidence="9">
    <location>
        <begin position="765"/>
        <end position="802"/>
    </location>
</feature>
<keyword evidence="7" id="KW-0446">Lipid-binding</keyword>
<feature type="region of interest" description="Disordered" evidence="9">
    <location>
        <begin position="616"/>
        <end position="658"/>
    </location>
</feature>
<proteinExistence type="predicted"/>
<dbReference type="GeneID" id="117650060"/>
<dbReference type="InterPro" id="IPR019411">
    <property type="entry name" value="MMM1_dom"/>
</dbReference>
<keyword evidence="5" id="KW-1133">Transmembrane helix</keyword>
<feature type="region of interest" description="Disordered" evidence="9">
    <location>
        <begin position="953"/>
        <end position="994"/>
    </location>
</feature>
<evidence type="ECO:0000256" key="7">
    <source>
        <dbReference type="ARBA" id="ARBA00023121"/>
    </source>
</evidence>
<feature type="region of interest" description="Disordered" evidence="9">
    <location>
        <begin position="1"/>
        <end position="356"/>
    </location>
</feature>
<evidence type="ECO:0000256" key="9">
    <source>
        <dbReference type="SAM" id="MobiDB-lite"/>
    </source>
</evidence>
<evidence type="ECO:0000256" key="3">
    <source>
        <dbReference type="ARBA" id="ARBA00022692"/>
    </source>
</evidence>
<dbReference type="Pfam" id="PF10296">
    <property type="entry name" value="MMM1"/>
    <property type="match status" value="1"/>
</dbReference>
<feature type="region of interest" description="Disordered" evidence="9">
    <location>
        <begin position="756"/>
        <end position="802"/>
    </location>
</feature>
<feature type="compositionally biased region" description="Low complexity" evidence="9">
    <location>
        <begin position="304"/>
        <end position="313"/>
    </location>
</feature>
<dbReference type="OrthoDB" id="26740at2759"/>
<feature type="compositionally biased region" description="Basic and acidic residues" evidence="9">
    <location>
        <begin position="633"/>
        <end position="658"/>
    </location>
</feature>
<dbReference type="GO" id="GO:0006869">
    <property type="term" value="P:lipid transport"/>
    <property type="evidence" value="ECO:0007669"/>
    <property type="project" value="UniProtKB-KW"/>
</dbReference>
<organism evidence="12">
    <name type="scientific">Thrips palmi</name>
    <name type="common">Melon thrips</name>
    <dbReference type="NCBI Taxonomy" id="161013"/>
    <lineage>
        <taxon>Eukaryota</taxon>
        <taxon>Metazoa</taxon>
        <taxon>Ecdysozoa</taxon>
        <taxon>Arthropoda</taxon>
        <taxon>Hexapoda</taxon>
        <taxon>Insecta</taxon>
        <taxon>Pterygota</taxon>
        <taxon>Neoptera</taxon>
        <taxon>Paraneoptera</taxon>
        <taxon>Thysanoptera</taxon>
        <taxon>Terebrantia</taxon>
        <taxon>Thripoidea</taxon>
        <taxon>Thripidae</taxon>
        <taxon>Thrips</taxon>
    </lineage>
</organism>
<accession>A0A6P8ZVQ7</accession>
<feature type="compositionally biased region" description="Polar residues" evidence="9">
    <location>
        <begin position="54"/>
        <end position="66"/>
    </location>
</feature>
<feature type="compositionally biased region" description="Acidic residues" evidence="9">
    <location>
        <begin position="959"/>
        <end position="973"/>
    </location>
</feature>
<feature type="compositionally biased region" description="Acidic residues" evidence="9">
    <location>
        <begin position="319"/>
        <end position="339"/>
    </location>
</feature>
<dbReference type="PANTHER" id="PTHR13466:SF0">
    <property type="entry name" value="SMP-LTD DOMAIN-CONTAINING PROTEIN"/>
    <property type="match status" value="1"/>
</dbReference>
<evidence type="ECO:0000256" key="2">
    <source>
        <dbReference type="ARBA" id="ARBA00022448"/>
    </source>
</evidence>
<feature type="compositionally biased region" description="Acidic residues" evidence="9">
    <location>
        <begin position="35"/>
        <end position="49"/>
    </location>
</feature>
<evidence type="ECO:0000256" key="1">
    <source>
        <dbReference type="ARBA" id="ARBA00004586"/>
    </source>
</evidence>
<reference evidence="12" key="1">
    <citation type="submission" date="2025-08" db="UniProtKB">
        <authorList>
            <consortium name="RefSeq"/>
        </authorList>
    </citation>
    <scope>IDENTIFICATION</scope>
    <source>
        <tissue evidence="12">Total insect</tissue>
    </source>
</reference>
<keyword evidence="6" id="KW-0445">Lipid transport</keyword>
<dbReference type="PANTHER" id="PTHR13466">
    <property type="entry name" value="TEX2 PROTEIN-RELATED"/>
    <property type="match status" value="1"/>
</dbReference>
<dbReference type="InterPro" id="IPR031468">
    <property type="entry name" value="SMP_LBD"/>
</dbReference>
<name>A0A6P8ZVQ7_THRPL</name>
<feature type="compositionally biased region" description="Basic and acidic residues" evidence="9">
    <location>
        <begin position="131"/>
        <end position="151"/>
    </location>
</feature>
<evidence type="ECO:0000313" key="12">
    <source>
        <dbReference type="RefSeq" id="XP_034249229.1"/>
    </source>
</evidence>
<keyword evidence="4" id="KW-0256">Endoplasmic reticulum</keyword>